<accession>A0A811Q3N5</accession>
<comment type="similarity">
    <text evidence="3">Belongs to the GRAS family.</text>
</comment>
<name>A0A811Q3N5_9POAL</name>
<feature type="region of interest" description="Disordered" evidence="4">
    <location>
        <begin position="254"/>
        <end position="324"/>
    </location>
</feature>
<feature type="compositionally biased region" description="Low complexity" evidence="4">
    <location>
        <begin position="1"/>
        <end position="41"/>
    </location>
</feature>
<dbReference type="Proteomes" id="UP000604825">
    <property type="component" value="Unassembled WGS sequence"/>
</dbReference>
<evidence type="ECO:0000313" key="5">
    <source>
        <dbReference type="EMBL" id="CAD6255062.1"/>
    </source>
</evidence>
<dbReference type="InterPro" id="IPR005202">
    <property type="entry name" value="TF_GRAS"/>
</dbReference>
<sequence>MGSSSLLLFPSSSSAASTAPHSFPHSHATATASTSSSHSLLPPLPFPHLPPHPPSSSSQDHFLLHYLHQLDRQEAAAAAAVMVRKRPAADMDLPPPRRHVTGDLSDVTAAAAASGGSGAPSASAQLPALPTQLHQLPPAFQHHAAEVDVPAPPPPNPAAHAHQAQAGGEAAAASTTAWVDGIIRDIIGSSGGAAVSITQLIHNVREIIHPCNPGLASLLELRLRSLLAADPAPLPPPPPQPSQQHALLHGAPATAAGLTLPPPPPLQDKRRHEPPQQQQEEPHPASQSPKAPTAEETAAAAAAATAAAAAAAKERKQEQRRKQRDEEGLHLLTLLLQCAEAVNADNLDDAHQTLLEIAELATPFGTSTQRVAAYFAEAMSARLVSSCLGLYAPLPPGTPAAARLHGRVAAAFQVFNGISPFVKFSHFTANQAIQEAFEREERVHIIDLDIMQGLQWPGLFHILASRPGGPPRVRLTGLGASMEALEATGKRLSDFADTLGLPFEFCAVAEKAGNVDPEKLGVTRREAVAVHWLHHSLYDVTGSDSNTLWLIQRLAPKVVTMVEQDLSHSGSFLARFVEAIHYYSALFDSLDASYGEDSPERHVVEQQLLSREIRNVLAVGGPARTGDVKFGSWREKLAQSGFRAASLAGSAAAQASLLLGMFPSDGYTLVEENGALKLGWKDLCLLTASAWRPIQMPPCR</sequence>
<evidence type="ECO:0000256" key="2">
    <source>
        <dbReference type="ARBA" id="ARBA00023163"/>
    </source>
</evidence>
<dbReference type="OrthoDB" id="757063at2759"/>
<reference evidence="5" key="1">
    <citation type="submission" date="2020-10" db="EMBL/GenBank/DDBJ databases">
        <authorList>
            <person name="Han B."/>
            <person name="Lu T."/>
            <person name="Zhao Q."/>
            <person name="Huang X."/>
            <person name="Zhao Y."/>
        </authorList>
    </citation>
    <scope>NUCLEOTIDE SEQUENCE</scope>
</reference>
<keyword evidence="6" id="KW-1185">Reference proteome</keyword>
<comment type="caution">
    <text evidence="5">The sequence shown here is derived from an EMBL/GenBank/DDBJ whole genome shotgun (WGS) entry which is preliminary data.</text>
</comment>
<evidence type="ECO:0000313" key="6">
    <source>
        <dbReference type="Proteomes" id="UP000604825"/>
    </source>
</evidence>
<organism evidence="5 6">
    <name type="scientific">Miscanthus lutarioriparius</name>
    <dbReference type="NCBI Taxonomy" id="422564"/>
    <lineage>
        <taxon>Eukaryota</taxon>
        <taxon>Viridiplantae</taxon>
        <taxon>Streptophyta</taxon>
        <taxon>Embryophyta</taxon>
        <taxon>Tracheophyta</taxon>
        <taxon>Spermatophyta</taxon>
        <taxon>Magnoliopsida</taxon>
        <taxon>Liliopsida</taxon>
        <taxon>Poales</taxon>
        <taxon>Poaceae</taxon>
        <taxon>PACMAD clade</taxon>
        <taxon>Panicoideae</taxon>
        <taxon>Andropogonodae</taxon>
        <taxon>Andropogoneae</taxon>
        <taxon>Saccharinae</taxon>
        <taxon>Miscanthus</taxon>
    </lineage>
</organism>
<feature type="compositionally biased region" description="Pro residues" evidence="4">
    <location>
        <begin position="42"/>
        <end position="54"/>
    </location>
</feature>
<feature type="region of interest" description="Disordered" evidence="4">
    <location>
        <begin position="146"/>
        <end position="169"/>
    </location>
</feature>
<dbReference type="EMBL" id="CAJGYO010000009">
    <property type="protein sequence ID" value="CAD6255062.1"/>
    <property type="molecule type" value="Genomic_DNA"/>
</dbReference>
<feature type="region of interest" description="VHIID" evidence="3">
    <location>
        <begin position="412"/>
        <end position="477"/>
    </location>
</feature>
<evidence type="ECO:0000256" key="1">
    <source>
        <dbReference type="ARBA" id="ARBA00023015"/>
    </source>
</evidence>
<feature type="compositionally biased region" description="Low complexity" evidence="4">
    <location>
        <begin position="158"/>
        <end position="169"/>
    </location>
</feature>
<feature type="region of interest" description="Leucine repeat II (LRII)" evidence="3">
    <location>
        <begin position="487"/>
        <end position="519"/>
    </location>
</feature>
<feature type="short sequence motif" description="LxCxE motif" evidence="3">
    <location>
        <begin position="336"/>
        <end position="340"/>
    </location>
</feature>
<dbReference type="AlphaFoldDB" id="A0A811Q3N5"/>
<evidence type="ECO:0000256" key="4">
    <source>
        <dbReference type="SAM" id="MobiDB-lite"/>
    </source>
</evidence>
<dbReference type="PANTHER" id="PTHR31636">
    <property type="entry name" value="OSJNBA0084A10.13 PROTEIN-RELATED"/>
    <property type="match status" value="1"/>
</dbReference>
<protein>
    <submittedName>
        <fullName evidence="5">Uncharacterized protein</fullName>
    </submittedName>
</protein>
<dbReference type="Pfam" id="PF03514">
    <property type="entry name" value="GRAS"/>
    <property type="match status" value="1"/>
</dbReference>
<dbReference type="PROSITE" id="PS50985">
    <property type="entry name" value="GRAS"/>
    <property type="match status" value="1"/>
</dbReference>
<keyword evidence="2" id="KW-0804">Transcription</keyword>
<feature type="compositionally biased region" description="Low complexity" evidence="4">
    <location>
        <begin position="275"/>
        <end position="311"/>
    </location>
</feature>
<evidence type="ECO:0000256" key="3">
    <source>
        <dbReference type="PROSITE-ProRule" id="PRU01191"/>
    </source>
</evidence>
<feature type="region of interest" description="Disordered" evidence="4">
    <location>
        <begin position="1"/>
        <end position="59"/>
    </location>
</feature>
<feature type="short sequence motif" description="VHIID" evidence="3">
    <location>
        <begin position="443"/>
        <end position="447"/>
    </location>
</feature>
<keyword evidence="1" id="KW-0805">Transcription regulation</keyword>
<comment type="caution">
    <text evidence="3">Lacks conserved residue(s) required for the propagation of feature annotation.</text>
</comment>
<proteinExistence type="inferred from homology"/>
<feature type="region of interest" description="SAW" evidence="3">
    <location>
        <begin position="618"/>
        <end position="692"/>
    </location>
</feature>
<gene>
    <name evidence="5" type="ORF">NCGR_LOCUS38659</name>
</gene>